<gene>
    <name evidence="2" type="ORF">C4N26_08720</name>
</gene>
<comment type="caution">
    <text evidence="2">The sequence shown here is derived from an EMBL/GenBank/DDBJ whole genome shotgun (WGS) entry which is preliminary data.</text>
</comment>
<evidence type="ECO:0000259" key="1">
    <source>
        <dbReference type="Pfam" id="PF01208"/>
    </source>
</evidence>
<evidence type="ECO:0000313" key="3">
    <source>
        <dbReference type="Proteomes" id="UP000251144"/>
    </source>
</evidence>
<dbReference type="InterPro" id="IPR038071">
    <property type="entry name" value="UROD/MetE-like_sf"/>
</dbReference>
<dbReference type="Pfam" id="PF01208">
    <property type="entry name" value="URO-D"/>
    <property type="match status" value="1"/>
</dbReference>
<dbReference type="SUPFAM" id="SSF51726">
    <property type="entry name" value="UROD/MetE-like"/>
    <property type="match status" value="1"/>
</dbReference>
<organism evidence="2 3">
    <name type="scientific">Faecalibacterium prausnitzii</name>
    <dbReference type="NCBI Taxonomy" id="853"/>
    <lineage>
        <taxon>Bacteria</taxon>
        <taxon>Bacillati</taxon>
        <taxon>Bacillota</taxon>
        <taxon>Clostridia</taxon>
        <taxon>Eubacteriales</taxon>
        <taxon>Oscillospiraceae</taxon>
        <taxon>Faecalibacterium</taxon>
    </lineage>
</organism>
<dbReference type="EMBL" id="PRLB01000007">
    <property type="protein sequence ID" value="RAW53965.1"/>
    <property type="molecule type" value="Genomic_DNA"/>
</dbReference>
<dbReference type="InterPro" id="IPR000257">
    <property type="entry name" value="Uroporphyrinogen_deCOase"/>
</dbReference>
<dbReference type="Gene3D" id="3.20.20.210">
    <property type="match status" value="1"/>
</dbReference>
<evidence type="ECO:0000313" key="2">
    <source>
        <dbReference type="EMBL" id="RAW53965.1"/>
    </source>
</evidence>
<dbReference type="PANTHER" id="PTHR47099:SF1">
    <property type="entry name" value="METHYLCOBAMIDE:COM METHYLTRANSFERASE MTBA"/>
    <property type="match status" value="1"/>
</dbReference>
<protein>
    <submittedName>
        <fullName evidence="2">Uroporphyrinogen-III decarboxylase</fullName>
    </submittedName>
</protein>
<dbReference type="InterPro" id="IPR052024">
    <property type="entry name" value="Methanogen_methyltrans"/>
</dbReference>
<dbReference type="GO" id="GO:0006779">
    <property type="term" value="P:porphyrin-containing compound biosynthetic process"/>
    <property type="evidence" value="ECO:0007669"/>
    <property type="project" value="InterPro"/>
</dbReference>
<dbReference type="GO" id="GO:0004853">
    <property type="term" value="F:uroporphyrinogen decarboxylase activity"/>
    <property type="evidence" value="ECO:0007669"/>
    <property type="project" value="InterPro"/>
</dbReference>
<accession>A0A329TXJ7</accession>
<dbReference type="PANTHER" id="PTHR47099">
    <property type="entry name" value="METHYLCOBAMIDE:COM METHYLTRANSFERASE MTBA"/>
    <property type="match status" value="1"/>
</dbReference>
<dbReference type="AlphaFoldDB" id="A0A329TXJ7"/>
<reference evidence="2 3" key="1">
    <citation type="submission" date="2018-02" db="EMBL/GenBank/DDBJ databases">
        <title>Complete genome sequencing of Faecalibacterium prausnitzii strains isolated from the human gut.</title>
        <authorList>
            <person name="Fitzgerald B.C."/>
            <person name="Shkoporov A.N."/>
            <person name="Ross P.R."/>
            <person name="Hill C."/>
        </authorList>
    </citation>
    <scope>NUCLEOTIDE SEQUENCE [LARGE SCALE GENOMIC DNA]</scope>
    <source>
        <strain evidence="2 3">APC942/32-1</strain>
    </source>
</reference>
<feature type="domain" description="Uroporphyrinogen decarboxylase (URO-D)" evidence="1">
    <location>
        <begin position="4"/>
        <end position="342"/>
    </location>
</feature>
<dbReference type="RefSeq" id="WP_149795182.1">
    <property type="nucleotide sequence ID" value="NZ_PRLB01000007.1"/>
</dbReference>
<name>A0A329TXJ7_9FIRM</name>
<proteinExistence type="predicted"/>
<dbReference type="Proteomes" id="UP000251144">
    <property type="component" value="Unassembled WGS sequence"/>
</dbReference>
<sequence length="344" mass="39273">MWTKKERFEAVLNHELADRPPVSAWRHFTENEHSGADLFVETMLKWQNTYDWDYVKLQPRASYYEEAWGGQFDYNDYEGVLPKVVKGPISGVADLEKITVLPGDQGVFAEQIEVIQKMKAGLNEDIPMFQTMMCPTSVLQKLCAVNPIGRYRAASRDDLMMTLMHEQPELIHKTLQNITDTMADYSKHLIEDAGLYGVFYGATGLSRSTYMTKEEWEEFVKPYDLQMMEALKPCKIMVHACGLEVNPEYFAHYPIDILHWPESATGNPKLDTAPQWLDKSITPMGGCDERLFGQHKAEEIAALTRNTLKRMKDIPFVLAPDCSLATNTYDAELRAFIEAAHSND</sequence>
<dbReference type="OrthoDB" id="7375127at2"/>